<name>A0ABD1N522_9FABA</name>
<comment type="caution">
    <text evidence="2">The sequence shown here is derived from an EMBL/GenBank/DDBJ whole genome shotgun (WGS) entry which is preliminary data.</text>
</comment>
<feature type="region of interest" description="Disordered" evidence="1">
    <location>
        <begin position="40"/>
        <end position="67"/>
    </location>
</feature>
<evidence type="ECO:0000313" key="2">
    <source>
        <dbReference type="EMBL" id="KAL2343204.1"/>
    </source>
</evidence>
<gene>
    <name evidence="2" type="ORF">Fmac_004489</name>
</gene>
<dbReference type="AlphaFoldDB" id="A0ABD1N522"/>
<feature type="region of interest" description="Disordered" evidence="1">
    <location>
        <begin position="97"/>
        <end position="128"/>
    </location>
</feature>
<feature type="region of interest" description="Disordered" evidence="1">
    <location>
        <begin position="1"/>
        <end position="23"/>
    </location>
</feature>
<sequence>MPKRKGRGRPKVSGVQKRVKESADGELVFPDIPLKVLKTEPAFIEEQEGDTSMPKKKEPGQPTQNCQESDCSNLNSCSIPLNIGQVGPGCEESEDVVFPNKNGREQPRSSAGQCCPENADSNNIYSNPSNMMEAIRGCKEEQEHETGTAN</sequence>
<feature type="compositionally biased region" description="Basic residues" evidence="1">
    <location>
        <begin position="1"/>
        <end position="10"/>
    </location>
</feature>
<keyword evidence="3" id="KW-1185">Reference proteome</keyword>
<reference evidence="2 3" key="1">
    <citation type="submission" date="2024-08" db="EMBL/GenBank/DDBJ databases">
        <title>Insights into the chromosomal genome structure of Flemingia macrophylla.</title>
        <authorList>
            <person name="Ding Y."/>
            <person name="Zhao Y."/>
            <person name="Bi W."/>
            <person name="Wu M."/>
            <person name="Zhao G."/>
            <person name="Gong Y."/>
            <person name="Li W."/>
            <person name="Zhang P."/>
        </authorList>
    </citation>
    <scope>NUCLEOTIDE SEQUENCE [LARGE SCALE GENOMIC DNA]</scope>
    <source>
        <strain evidence="2">DYQJB</strain>
        <tissue evidence="2">Leaf</tissue>
    </source>
</reference>
<evidence type="ECO:0000313" key="3">
    <source>
        <dbReference type="Proteomes" id="UP001603857"/>
    </source>
</evidence>
<proteinExistence type="predicted"/>
<dbReference type="Proteomes" id="UP001603857">
    <property type="component" value="Unassembled WGS sequence"/>
</dbReference>
<dbReference type="EMBL" id="JBGMDY010000002">
    <property type="protein sequence ID" value="KAL2343204.1"/>
    <property type="molecule type" value="Genomic_DNA"/>
</dbReference>
<feature type="compositionally biased region" description="Polar residues" evidence="1">
    <location>
        <begin position="119"/>
        <end position="128"/>
    </location>
</feature>
<evidence type="ECO:0000256" key="1">
    <source>
        <dbReference type="SAM" id="MobiDB-lite"/>
    </source>
</evidence>
<organism evidence="2 3">
    <name type="scientific">Flemingia macrophylla</name>
    <dbReference type="NCBI Taxonomy" id="520843"/>
    <lineage>
        <taxon>Eukaryota</taxon>
        <taxon>Viridiplantae</taxon>
        <taxon>Streptophyta</taxon>
        <taxon>Embryophyta</taxon>
        <taxon>Tracheophyta</taxon>
        <taxon>Spermatophyta</taxon>
        <taxon>Magnoliopsida</taxon>
        <taxon>eudicotyledons</taxon>
        <taxon>Gunneridae</taxon>
        <taxon>Pentapetalae</taxon>
        <taxon>rosids</taxon>
        <taxon>fabids</taxon>
        <taxon>Fabales</taxon>
        <taxon>Fabaceae</taxon>
        <taxon>Papilionoideae</taxon>
        <taxon>50 kb inversion clade</taxon>
        <taxon>NPAAA clade</taxon>
        <taxon>indigoferoid/millettioid clade</taxon>
        <taxon>Phaseoleae</taxon>
        <taxon>Flemingia</taxon>
    </lineage>
</organism>
<accession>A0ABD1N522</accession>
<protein>
    <submittedName>
        <fullName evidence="2">Uncharacterized protein</fullName>
    </submittedName>
</protein>